<dbReference type="Pfam" id="PF01368">
    <property type="entry name" value="DHH"/>
    <property type="match status" value="1"/>
</dbReference>
<dbReference type="InterPro" id="IPR001667">
    <property type="entry name" value="DDH_dom"/>
</dbReference>
<proteinExistence type="predicted"/>
<dbReference type="Pfam" id="PF02272">
    <property type="entry name" value="DHHA1"/>
    <property type="match status" value="1"/>
</dbReference>
<dbReference type="Gene3D" id="3.10.310.30">
    <property type="match status" value="1"/>
</dbReference>
<gene>
    <name evidence="3" type="ORF">CFN03_00975</name>
</gene>
<dbReference type="Gene3D" id="3.90.1640.10">
    <property type="entry name" value="inorganic pyrophosphatase (n-terminal core)"/>
    <property type="match status" value="1"/>
</dbReference>
<dbReference type="PANTHER" id="PTHR47618">
    <property type="entry name" value="BIFUNCTIONAL OLIGORIBONUCLEASE AND PAP PHOSPHATASE NRNA"/>
    <property type="match status" value="1"/>
</dbReference>
<dbReference type="InterPro" id="IPR003156">
    <property type="entry name" value="DHHA1_dom"/>
</dbReference>
<dbReference type="InterPro" id="IPR051319">
    <property type="entry name" value="Oligoribo/pAp-PDE_c-di-AMP_PDE"/>
</dbReference>
<organism evidence="3 4">
    <name type="scientific">Salinicoccus roseus</name>
    <dbReference type="NCBI Taxonomy" id="45670"/>
    <lineage>
        <taxon>Bacteria</taxon>
        <taxon>Bacillati</taxon>
        <taxon>Bacillota</taxon>
        <taxon>Bacilli</taxon>
        <taxon>Bacillales</taxon>
        <taxon>Staphylococcaceae</taxon>
        <taxon>Salinicoccus</taxon>
    </lineage>
</organism>
<evidence type="ECO:0000313" key="3">
    <source>
        <dbReference type="EMBL" id="OZT77888.1"/>
    </source>
</evidence>
<accession>A0A265E9E6</accession>
<comment type="caution">
    <text evidence="3">The sequence shown here is derived from an EMBL/GenBank/DDBJ whole genome shotgun (WGS) entry which is preliminary data.</text>
</comment>
<feature type="domain" description="DDH" evidence="1">
    <location>
        <begin position="29"/>
        <end position="164"/>
    </location>
</feature>
<evidence type="ECO:0000259" key="2">
    <source>
        <dbReference type="Pfam" id="PF02272"/>
    </source>
</evidence>
<evidence type="ECO:0000313" key="4">
    <source>
        <dbReference type="Proteomes" id="UP000216682"/>
    </source>
</evidence>
<reference evidence="3 4" key="1">
    <citation type="submission" date="2017-07" db="EMBL/GenBank/DDBJ databases">
        <title>Shotgun whole genome sequences of three halophilic bacterial isolates.</title>
        <authorList>
            <person name="Pozzo T."/>
            <person name="Higdon S.M."/>
            <person name="Quillaguaman J."/>
        </authorList>
    </citation>
    <scope>NUCLEOTIDE SEQUENCE [LARGE SCALE GENOMIC DNA]</scope>
    <source>
        <strain evidence="3 4">BU-1</strain>
    </source>
</reference>
<dbReference type="SUPFAM" id="SSF64182">
    <property type="entry name" value="DHH phosphoesterases"/>
    <property type="match status" value="1"/>
</dbReference>
<dbReference type="PANTHER" id="PTHR47618:SF1">
    <property type="entry name" value="BIFUNCTIONAL OLIGORIBONUCLEASE AND PAP PHOSPHATASE NRNA"/>
    <property type="match status" value="1"/>
</dbReference>
<feature type="domain" description="DHHA1" evidence="2">
    <location>
        <begin position="238"/>
        <end position="319"/>
    </location>
</feature>
<dbReference type="EMBL" id="NPEZ01000001">
    <property type="protein sequence ID" value="OZT77888.1"/>
    <property type="molecule type" value="Genomic_DNA"/>
</dbReference>
<evidence type="ECO:0000259" key="1">
    <source>
        <dbReference type="Pfam" id="PF01368"/>
    </source>
</evidence>
<protein>
    <submittedName>
        <fullName evidence="3">DHH family phosphoesterase</fullName>
    </submittedName>
</protein>
<dbReference type="AlphaFoldDB" id="A0A265E9E6"/>
<dbReference type="InterPro" id="IPR038763">
    <property type="entry name" value="DHH_sf"/>
</dbReference>
<sequence length="320" mass="35677">MFTEYINRFPTLKSNHKALLNMINEYDEIIILRHVRPDPDAIGAQLGLKAILKSIFPNKKVTALGETEPSLAFLGEMDTAAAVEKPLLIVVDTAGVDRIDGDLSLGDKVIKIDHHPNNDPFGDINIVETGVSSTSELIYLLSFIWGFDNDYINDVSARLLFAGIVGDTGRFLFDNTSSMTHLVASELKKFNFDATKDMSDMNRQSIRQFKFKGYLIDNFDMTDKGVLSVWVPKEVLEEYDINSNEASMHVNLYREIEEAAVWFMAVEEEGEIRVRLRSRKTVINDVAERFGGGGHPLASGVSLASKDELGALIKALESKL</sequence>
<dbReference type="Proteomes" id="UP000216682">
    <property type="component" value="Unassembled WGS sequence"/>
</dbReference>
<name>A0A265E9E6_9STAP</name>
<dbReference type="GO" id="GO:0003676">
    <property type="term" value="F:nucleic acid binding"/>
    <property type="evidence" value="ECO:0007669"/>
    <property type="project" value="InterPro"/>
</dbReference>